<dbReference type="AlphaFoldDB" id="A0A858ZTH1"/>
<dbReference type="EMBL" id="CP051298">
    <property type="protein sequence ID" value="QKD44195.1"/>
    <property type="molecule type" value="Genomic_DNA"/>
</dbReference>
<reference evidence="4 5" key="1">
    <citation type="submission" date="2020-05" db="EMBL/GenBank/DDBJ databases">
        <title>Complete genome sequence of Alicycliphilus denitrificans DP3.</title>
        <authorList>
            <person name="Chen X."/>
        </authorList>
    </citation>
    <scope>NUCLEOTIDE SEQUENCE [LARGE SCALE GENOMIC DNA]</scope>
    <source>
        <strain evidence="4 5">DP3</strain>
    </source>
</reference>
<dbReference type="PANTHER" id="PTHR11133:SF22">
    <property type="entry name" value="ALPHA-AMINOADIPIC SEMIALDEHYDE SYNTHASE, MITOCHONDRIAL"/>
    <property type="match status" value="1"/>
</dbReference>
<feature type="domain" description="Saccharopine dehydrogenase-like C-terminal" evidence="3">
    <location>
        <begin position="132"/>
        <end position="354"/>
    </location>
</feature>
<evidence type="ECO:0000259" key="3">
    <source>
        <dbReference type="Pfam" id="PF16653"/>
    </source>
</evidence>
<dbReference type="GO" id="GO:0016491">
    <property type="term" value="F:oxidoreductase activity"/>
    <property type="evidence" value="ECO:0007669"/>
    <property type="project" value="UniProtKB-KW"/>
</dbReference>
<name>A0A858ZTH1_9BURK</name>
<dbReference type="InterPro" id="IPR032095">
    <property type="entry name" value="Sacchrp_dh-like_C"/>
</dbReference>
<proteinExistence type="predicted"/>
<accession>A0A858ZTH1</accession>
<dbReference type="Pfam" id="PF03435">
    <property type="entry name" value="Sacchrp_dh_NADP"/>
    <property type="match status" value="1"/>
</dbReference>
<dbReference type="Proteomes" id="UP000500755">
    <property type="component" value="Chromosome"/>
</dbReference>
<dbReference type="RefSeq" id="WP_013519108.1">
    <property type="nucleotide sequence ID" value="NZ_CP051298.1"/>
</dbReference>
<evidence type="ECO:0000313" key="5">
    <source>
        <dbReference type="Proteomes" id="UP000500755"/>
    </source>
</evidence>
<dbReference type="InterPro" id="IPR005097">
    <property type="entry name" value="Sacchrp_dh_NADP-bd"/>
</dbReference>
<feature type="domain" description="Saccharopine dehydrogenase NADP binding" evidence="2">
    <location>
        <begin position="16"/>
        <end position="116"/>
    </location>
</feature>
<dbReference type="Gene3D" id="3.30.360.10">
    <property type="entry name" value="Dihydrodipicolinate Reductase, domain 2"/>
    <property type="match status" value="1"/>
</dbReference>
<protein>
    <submittedName>
        <fullName evidence="4">NAD(P)-binding domain-containing protein</fullName>
    </submittedName>
</protein>
<dbReference type="PANTHER" id="PTHR11133">
    <property type="entry name" value="SACCHAROPINE DEHYDROGENASE"/>
    <property type="match status" value="1"/>
</dbReference>
<dbReference type="InterPro" id="IPR051168">
    <property type="entry name" value="AASS"/>
</dbReference>
<dbReference type="SUPFAM" id="SSF51735">
    <property type="entry name" value="NAD(P)-binding Rossmann-fold domains"/>
    <property type="match status" value="1"/>
</dbReference>
<organism evidence="4 5">
    <name type="scientific">Alicycliphilus denitrificans</name>
    <dbReference type="NCBI Taxonomy" id="179636"/>
    <lineage>
        <taxon>Bacteria</taxon>
        <taxon>Pseudomonadati</taxon>
        <taxon>Pseudomonadota</taxon>
        <taxon>Betaproteobacteria</taxon>
        <taxon>Burkholderiales</taxon>
        <taxon>Comamonadaceae</taxon>
        <taxon>Alicycliphilus</taxon>
    </lineage>
</organism>
<dbReference type="OMA" id="PCEAIVD"/>
<keyword evidence="1" id="KW-0560">Oxidoreductase</keyword>
<dbReference type="SUPFAM" id="SSF55347">
    <property type="entry name" value="Glyceraldehyde-3-phosphate dehydrogenase-like, C-terminal domain"/>
    <property type="match status" value="1"/>
</dbReference>
<dbReference type="Pfam" id="PF16653">
    <property type="entry name" value="Sacchrp_dh_C"/>
    <property type="match status" value="1"/>
</dbReference>
<evidence type="ECO:0000256" key="1">
    <source>
        <dbReference type="ARBA" id="ARBA00023002"/>
    </source>
</evidence>
<gene>
    <name evidence="4" type="ORF">HF896_11430</name>
</gene>
<evidence type="ECO:0000313" key="4">
    <source>
        <dbReference type="EMBL" id="QKD44195.1"/>
    </source>
</evidence>
<dbReference type="Gene3D" id="3.40.50.720">
    <property type="entry name" value="NAD(P)-binding Rossmann-like Domain"/>
    <property type="match status" value="1"/>
</dbReference>
<evidence type="ECO:0000259" key="2">
    <source>
        <dbReference type="Pfam" id="PF03435"/>
    </source>
</evidence>
<dbReference type="InterPro" id="IPR036291">
    <property type="entry name" value="NAD(P)-bd_dom_sf"/>
</dbReference>
<sequence length="374" mass="39441">MATPQPHAAPTGGRSVLVLGAGHIGHAIALLLSDAGGYALQVADRNLSSLQRVQALAGVATVHVPDAAALEAAVAGCHAVLNALPFHQAAAVATLCARHGVHYFDLTEDVASTRAIRALAAGARSVLMPQCGLAPGFIGIVGNDLAGRLDGGAQALRLRVGALPRYPQGALRYSLTWSTEGLINEYCNPCEAIVDGQRTSVPALDGLETLLIDGVEYEAFSTSGGLGTLTRTWEGRLQQLDYKTIRYPGHHAAVRLLLHELRLRERRELLRELLEGAIAATRQDVVVILAVASGLRGGRLVQESYAARILGRRLRGQALSAIQHTTAAAICAALDLVSSGRLPQAGFVRQEQIALADFLANRFGSVYDVEGTQA</sequence>